<comment type="caution">
    <text evidence="18">The sequence shown here is derived from an EMBL/GenBank/DDBJ whole genome shotgun (WGS) entry which is preliminary data.</text>
</comment>
<comment type="similarity">
    <text evidence="4 15">Belongs to the aspartate-semialdehyde dehydrogenase family.</text>
</comment>
<feature type="binding site" evidence="15">
    <location>
        <begin position="38"/>
        <end position="39"/>
    </location>
    <ligand>
        <name>NADP(+)</name>
        <dbReference type="ChEBI" id="CHEBI:58349"/>
    </ligand>
</feature>
<comment type="caution">
    <text evidence="15">Lacks conserved residue(s) required for the propagation of feature annotation.</text>
</comment>
<dbReference type="PANTHER" id="PTHR46278:SF2">
    <property type="entry name" value="ASPARTATE-SEMIALDEHYDE DEHYDROGENASE"/>
    <property type="match status" value="1"/>
</dbReference>
<feature type="binding site" evidence="15">
    <location>
        <position position="309"/>
    </location>
    <ligand>
        <name>NADP(+)</name>
        <dbReference type="ChEBI" id="CHEBI:58349"/>
    </ligand>
</feature>
<reference evidence="18 19" key="1">
    <citation type="submission" date="2019-02" db="EMBL/GenBank/DDBJ databases">
        <authorList>
            <consortium name="Pathogen Informatics"/>
        </authorList>
    </citation>
    <scope>NUCLEOTIDE SEQUENCE [LARGE SCALE GENOMIC DNA]</scope>
    <source>
        <strain evidence="18 19">3012STDY7089603</strain>
    </source>
</reference>
<feature type="binding site" evidence="15">
    <location>
        <position position="156"/>
    </location>
    <ligand>
        <name>substrate</name>
    </ligand>
</feature>
<evidence type="ECO:0000256" key="5">
    <source>
        <dbReference type="ARBA" id="ARBA00011738"/>
    </source>
</evidence>
<feature type="active site" description="Proton acceptor" evidence="15 16">
    <location>
        <position position="236"/>
    </location>
</feature>
<evidence type="ECO:0000256" key="13">
    <source>
        <dbReference type="ARBA" id="ARBA00023167"/>
    </source>
</evidence>
<dbReference type="SUPFAM" id="SSF55347">
    <property type="entry name" value="Glyceraldehyde-3-phosphate dehydrogenase-like, C-terminal domain"/>
    <property type="match status" value="1"/>
</dbReference>
<comment type="pathway">
    <text evidence="3 15">Amino-acid biosynthesis; L-threonine biosynthesis; L-threonine from L-aspartate: step 2/5.</text>
</comment>
<dbReference type="PANTHER" id="PTHR46278">
    <property type="entry name" value="DEHYDROGENASE, PUTATIVE-RELATED"/>
    <property type="match status" value="1"/>
</dbReference>
<evidence type="ECO:0000256" key="3">
    <source>
        <dbReference type="ARBA" id="ARBA00005097"/>
    </source>
</evidence>
<evidence type="ECO:0000256" key="1">
    <source>
        <dbReference type="ARBA" id="ARBA00005021"/>
    </source>
</evidence>
<dbReference type="Gene3D" id="3.30.360.10">
    <property type="entry name" value="Dihydrodipicolinate Reductase, domain 2"/>
    <property type="match status" value="1"/>
</dbReference>
<comment type="pathway">
    <text evidence="2 15">Amino-acid biosynthesis; L-lysine biosynthesis via DAP pathway; (S)-tetrahydrodipicolinate from L-aspartate: step 2/4.</text>
</comment>
<dbReference type="UniPathway" id="UPA00034">
    <property type="reaction ID" value="UER00016"/>
</dbReference>
<comment type="pathway">
    <text evidence="1 15">Amino-acid biosynthesis; L-methionine biosynthesis via de novo pathway; L-homoserine from L-aspartate: step 2/3.</text>
</comment>
<evidence type="ECO:0000256" key="4">
    <source>
        <dbReference type="ARBA" id="ARBA00010584"/>
    </source>
</evidence>
<dbReference type="HAMAP" id="MF_02121">
    <property type="entry name" value="ASADH"/>
    <property type="match status" value="1"/>
</dbReference>
<proteinExistence type="inferred from homology"/>
<dbReference type="GO" id="GO:0009088">
    <property type="term" value="P:threonine biosynthetic process"/>
    <property type="evidence" value="ECO:0007669"/>
    <property type="project" value="UniProtKB-UniRule"/>
</dbReference>
<dbReference type="InterPro" id="IPR036291">
    <property type="entry name" value="NAD(P)-bd_dom_sf"/>
</dbReference>
<dbReference type="UniPathway" id="UPA00051">
    <property type="reaction ID" value="UER00464"/>
</dbReference>
<dbReference type="GO" id="GO:0051287">
    <property type="term" value="F:NAD binding"/>
    <property type="evidence" value="ECO:0007669"/>
    <property type="project" value="InterPro"/>
</dbReference>
<dbReference type="InterPro" id="IPR012080">
    <property type="entry name" value="Asp_semialdehyde_DH"/>
</dbReference>
<dbReference type="Pfam" id="PF02774">
    <property type="entry name" value="Semialdhyde_dhC"/>
    <property type="match status" value="1"/>
</dbReference>
<evidence type="ECO:0000256" key="15">
    <source>
        <dbReference type="HAMAP-Rule" id="MF_02121"/>
    </source>
</evidence>
<comment type="function">
    <text evidence="15">Catalyzes the NADPH-dependent formation of L-aspartate-semialdehyde (L-ASA) by the reductive dephosphorylation of L-aspartyl-4-phosphate.</text>
</comment>
<dbReference type="GO" id="GO:0009097">
    <property type="term" value="P:isoleucine biosynthetic process"/>
    <property type="evidence" value="ECO:0007669"/>
    <property type="project" value="UniProtKB-UniRule"/>
</dbReference>
<evidence type="ECO:0000256" key="6">
    <source>
        <dbReference type="ARBA" id="ARBA00013120"/>
    </source>
</evidence>
<keyword evidence="12 15" id="KW-0457">Lysine biosynthesis</keyword>
<feature type="active site" description="Acyl-thioester intermediate" evidence="15 16">
    <location>
        <position position="129"/>
    </location>
</feature>
<feature type="binding site" evidence="15">
    <location>
        <begin position="159"/>
        <end position="160"/>
    </location>
    <ligand>
        <name>NADP(+)</name>
        <dbReference type="ChEBI" id="CHEBI:58349"/>
    </ligand>
</feature>
<feature type="domain" description="Semialdehyde dehydrogenase NAD-binding" evidence="17">
    <location>
        <begin position="2"/>
        <end position="120"/>
    </location>
</feature>
<feature type="binding site" evidence="15">
    <location>
        <position position="229"/>
    </location>
    <ligand>
        <name>substrate</name>
    </ligand>
</feature>
<dbReference type="EMBL" id="CAACYI010000001">
    <property type="protein sequence ID" value="VFB16884.1"/>
    <property type="molecule type" value="Genomic_DNA"/>
</dbReference>
<evidence type="ECO:0000313" key="18">
    <source>
        <dbReference type="EMBL" id="VFB16884.1"/>
    </source>
</evidence>
<feature type="binding site" evidence="15">
    <location>
        <position position="100"/>
    </location>
    <ligand>
        <name>phosphate</name>
        <dbReference type="ChEBI" id="CHEBI:43474"/>
    </ligand>
</feature>
<feature type="binding site" evidence="15">
    <location>
        <begin position="9"/>
        <end position="12"/>
    </location>
    <ligand>
        <name>NADP(+)</name>
        <dbReference type="ChEBI" id="CHEBI:58349"/>
    </ligand>
</feature>
<keyword evidence="9 15" id="KW-0521">NADP</keyword>
<evidence type="ECO:0000259" key="17">
    <source>
        <dbReference type="SMART" id="SM00859"/>
    </source>
</evidence>
<dbReference type="InterPro" id="IPR005986">
    <property type="entry name" value="Asp_semialdehyde_DH_beta"/>
</dbReference>
<evidence type="ECO:0000256" key="12">
    <source>
        <dbReference type="ARBA" id="ARBA00023154"/>
    </source>
</evidence>
<dbReference type="SMART" id="SM00859">
    <property type="entry name" value="Semialdhyde_dh"/>
    <property type="match status" value="1"/>
</dbReference>
<gene>
    <name evidence="15 18" type="primary">asd</name>
    <name evidence="18" type="ORF">NCTC13150_01457</name>
</gene>
<evidence type="ECO:0000313" key="19">
    <source>
        <dbReference type="Proteomes" id="UP000377798"/>
    </source>
</evidence>
<dbReference type="UniPathway" id="UPA00050">
    <property type="reaction ID" value="UER00463"/>
</dbReference>
<evidence type="ECO:0000256" key="14">
    <source>
        <dbReference type="ARBA" id="ARBA00047891"/>
    </source>
</evidence>
<keyword evidence="7 15" id="KW-0028">Amino-acid biosynthesis</keyword>
<keyword evidence="10 15" id="KW-0220">Diaminopimelate biosynthesis</keyword>
<organism evidence="18 19">
    <name type="scientific">Urinicoccus massiliensis</name>
    <dbReference type="NCBI Taxonomy" id="1723382"/>
    <lineage>
        <taxon>Bacteria</taxon>
        <taxon>Bacillati</taxon>
        <taxon>Bacillota</taxon>
        <taxon>Tissierellia</taxon>
        <taxon>Tissierellales</taxon>
        <taxon>Peptoniphilaceae</taxon>
        <taxon>Urinicoccus</taxon>
    </lineage>
</organism>
<comment type="subunit">
    <text evidence="5 15">Homodimer.</text>
</comment>
<dbReference type="NCBIfam" id="TIGR01296">
    <property type="entry name" value="asd_B"/>
    <property type="match status" value="1"/>
</dbReference>
<keyword evidence="13 15" id="KW-0486">Methionine biosynthesis</keyword>
<evidence type="ECO:0000256" key="9">
    <source>
        <dbReference type="ARBA" id="ARBA00022857"/>
    </source>
</evidence>
<comment type="catalytic activity">
    <reaction evidence="14 15">
        <text>L-aspartate 4-semialdehyde + phosphate + NADP(+) = 4-phospho-L-aspartate + NADPH + H(+)</text>
        <dbReference type="Rhea" id="RHEA:24284"/>
        <dbReference type="ChEBI" id="CHEBI:15378"/>
        <dbReference type="ChEBI" id="CHEBI:43474"/>
        <dbReference type="ChEBI" id="CHEBI:57535"/>
        <dbReference type="ChEBI" id="CHEBI:57783"/>
        <dbReference type="ChEBI" id="CHEBI:58349"/>
        <dbReference type="ChEBI" id="CHEBI:537519"/>
        <dbReference type="EC" id="1.2.1.11"/>
    </reaction>
</comment>
<dbReference type="NCBIfam" id="NF011456">
    <property type="entry name" value="PRK14874.1"/>
    <property type="match status" value="1"/>
</dbReference>
<name>A0A8H2M5Q5_9FIRM</name>
<sequence length="329" mass="36466">MKLGIFGATGLVGQTMLKILEERESFKDVQVEVFASSRSKGQEIDYRGQKLVVQELSEESIKAGGLDYALSALDADLAAKFLPLAAQEGIVCIDNSSYFRMDPDKPLVVPEINLDTIRPEDKIIPSPNCSTIQSVIPLKPIYDAFGIKRIIYSTYQSTSGSGVGGLRDLEEGLKGKEPTTYPYPIAFNLLPHIDKFLDNGYTKEEMKMINETRKILGDDNLAITATAVRVPVKFAHAVSINVETKKPFSLDQVYKVLEDFPGLVVQDDPAKKIYPMNLYTEGKDEVFVGRIRRDESIENGLNLWCTADNIRKGAALNTIQILEKVAKLA</sequence>
<dbReference type="RefSeq" id="WP_131749566.1">
    <property type="nucleotide sequence ID" value="NZ_CAACYI010000001.1"/>
</dbReference>
<keyword evidence="11 15" id="KW-0560">Oxidoreductase</keyword>
<dbReference type="CDD" id="cd02316">
    <property type="entry name" value="VcASADH2_like_N"/>
    <property type="match status" value="1"/>
</dbReference>
<evidence type="ECO:0000256" key="7">
    <source>
        <dbReference type="ARBA" id="ARBA00022605"/>
    </source>
</evidence>
<dbReference type="CDD" id="cd18131">
    <property type="entry name" value="ASADH_C_bac_euk_like"/>
    <property type="match status" value="1"/>
</dbReference>
<dbReference type="GO" id="GO:0046983">
    <property type="term" value="F:protein dimerization activity"/>
    <property type="evidence" value="ECO:0007669"/>
    <property type="project" value="InterPro"/>
</dbReference>
<accession>A0A8H2M5Q5</accession>
<dbReference type="GO" id="GO:0009089">
    <property type="term" value="P:lysine biosynthetic process via diaminopimelate"/>
    <property type="evidence" value="ECO:0007669"/>
    <property type="project" value="UniProtKB-UniRule"/>
</dbReference>
<dbReference type="GO" id="GO:0004073">
    <property type="term" value="F:aspartate-semialdehyde dehydrogenase activity"/>
    <property type="evidence" value="ECO:0007669"/>
    <property type="project" value="UniProtKB-UniRule"/>
</dbReference>
<evidence type="ECO:0000256" key="8">
    <source>
        <dbReference type="ARBA" id="ARBA00022697"/>
    </source>
</evidence>
<dbReference type="InterPro" id="IPR012280">
    <property type="entry name" value="Semialdhyde_DH_dimer_dom"/>
</dbReference>
<keyword evidence="8 15" id="KW-0791">Threonine biosynthesis</keyword>
<dbReference type="Pfam" id="PF01118">
    <property type="entry name" value="Semialdhyde_dh"/>
    <property type="match status" value="1"/>
</dbReference>
<evidence type="ECO:0000256" key="10">
    <source>
        <dbReference type="ARBA" id="ARBA00022915"/>
    </source>
</evidence>
<dbReference type="GO" id="GO:0050661">
    <property type="term" value="F:NADP binding"/>
    <property type="evidence" value="ECO:0007669"/>
    <property type="project" value="UniProtKB-UniRule"/>
</dbReference>
<evidence type="ECO:0000256" key="16">
    <source>
        <dbReference type="PIRSR" id="PIRSR000148-1"/>
    </source>
</evidence>
<dbReference type="GO" id="GO:0071266">
    <property type="term" value="P:'de novo' L-methionine biosynthetic process"/>
    <property type="evidence" value="ECO:0007669"/>
    <property type="project" value="UniProtKB-UniRule"/>
</dbReference>
<keyword evidence="19" id="KW-1185">Reference proteome</keyword>
<evidence type="ECO:0000256" key="2">
    <source>
        <dbReference type="ARBA" id="ARBA00005076"/>
    </source>
</evidence>
<dbReference type="GO" id="GO:0019877">
    <property type="term" value="P:diaminopimelate biosynthetic process"/>
    <property type="evidence" value="ECO:0007669"/>
    <property type="project" value="UniProtKB-UniRule"/>
</dbReference>
<dbReference type="Proteomes" id="UP000377798">
    <property type="component" value="Unassembled WGS sequence"/>
</dbReference>
<evidence type="ECO:0000256" key="11">
    <source>
        <dbReference type="ARBA" id="ARBA00023002"/>
    </source>
</evidence>
<protein>
    <recommendedName>
        <fullName evidence="6 15">Aspartate-semialdehyde dehydrogenase</fullName>
        <shortName evidence="15">ASA dehydrogenase</shortName>
        <shortName evidence="15">ASADH</shortName>
        <ecNumber evidence="6 15">1.2.1.11</ecNumber>
    </recommendedName>
    <alternativeName>
        <fullName evidence="15">Aspartate-beta-semialdehyde dehydrogenase</fullName>
    </alternativeName>
</protein>
<dbReference type="AlphaFoldDB" id="A0A8H2M5Q5"/>
<dbReference type="Gene3D" id="3.40.50.720">
    <property type="entry name" value="NAD(P)-binding Rossmann-like Domain"/>
    <property type="match status" value="1"/>
</dbReference>
<dbReference type="EC" id="1.2.1.11" evidence="6 15"/>
<dbReference type="InterPro" id="IPR000534">
    <property type="entry name" value="Semialdehyde_DH_NAD-bd"/>
</dbReference>
<dbReference type="SUPFAM" id="SSF51735">
    <property type="entry name" value="NAD(P)-binding Rossmann-fold domains"/>
    <property type="match status" value="1"/>
</dbReference>
<dbReference type="PIRSF" id="PIRSF000148">
    <property type="entry name" value="ASA_dh"/>
    <property type="match status" value="1"/>
</dbReference>